<sequence>MRRSFIRLASDPSDLYDPVDGIAGGIVPSVAIAASAATVSVPGMAASTTVVPSDAARHIVVPVVCIAIAL</sequence>
<reference evidence="1 2" key="1">
    <citation type="submission" date="2024-01" db="EMBL/GenBank/DDBJ databases">
        <title>Multi-omics insights into the function and evolution of sodium benzoate biodegradation pathways in Benzoatithermus flavus gen. nov., sp. nov. from hot spring.</title>
        <authorList>
            <person name="Hu C.-J."/>
            <person name="Li W.-J."/>
        </authorList>
    </citation>
    <scope>NUCLEOTIDE SEQUENCE [LARGE SCALE GENOMIC DNA]</scope>
    <source>
        <strain evidence="1 2">SYSU G07066</strain>
    </source>
</reference>
<organism evidence="1 2">
    <name type="scientific">Benzoatithermus flavus</name>
    <dbReference type="NCBI Taxonomy" id="3108223"/>
    <lineage>
        <taxon>Bacteria</taxon>
        <taxon>Pseudomonadati</taxon>
        <taxon>Pseudomonadota</taxon>
        <taxon>Alphaproteobacteria</taxon>
        <taxon>Geminicoccales</taxon>
        <taxon>Geminicoccaceae</taxon>
        <taxon>Benzoatithermus</taxon>
    </lineage>
</organism>
<proteinExistence type="predicted"/>
<comment type="caution">
    <text evidence="1">The sequence shown here is derived from an EMBL/GenBank/DDBJ whole genome shotgun (WGS) entry which is preliminary data.</text>
</comment>
<protein>
    <submittedName>
        <fullName evidence="1">Uncharacterized protein</fullName>
    </submittedName>
</protein>
<dbReference type="EMBL" id="JBBLZC010000008">
    <property type="protein sequence ID" value="MEK0083559.1"/>
    <property type="molecule type" value="Genomic_DNA"/>
</dbReference>
<gene>
    <name evidence="1" type="ORF">U1T56_10380</name>
</gene>
<dbReference type="Proteomes" id="UP001375743">
    <property type="component" value="Unassembled WGS sequence"/>
</dbReference>
<evidence type="ECO:0000313" key="1">
    <source>
        <dbReference type="EMBL" id="MEK0083559.1"/>
    </source>
</evidence>
<dbReference type="RefSeq" id="WP_418159406.1">
    <property type="nucleotide sequence ID" value="NZ_JBBLZC010000008.1"/>
</dbReference>
<evidence type="ECO:0000313" key="2">
    <source>
        <dbReference type="Proteomes" id="UP001375743"/>
    </source>
</evidence>
<accession>A0ABU8XR58</accession>
<name>A0ABU8XR58_9PROT</name>
<keyword evidence="2" id="KW-1185">Reference proteome</keyword>